<dbReference type="GO" id="GO:0016491">
    <property type="term" value="F:oxidoreductase activity"/>
    <property type="evidence" value="ECO:0007669"/>
    <property type="project" value="UniProtKB-KW"/>
</dbReference>
<evidence type="ECO:0000313" key="5">
    <source>
        <dbReference type="Proteomes" id="UP000477722"/>
    </source>
</evidence>
<dbReference type="Pfam" id="PF02738">
    <property type="entry name" value="MoCoBD_1"/>
    <property type="match status" value="1"/>
</dbReference>
<dbReference type="PANTHER" id="PTHR11908:SF132">
    <property type="entry name" value="ALDEHYDE OXIDASE 1-RELATED"/>
    <property type="match status" value="1"/>
</dbReference>
<feature type="domain" description="Aldehyde oxidase/xanthine dehydrogenase a/b hammerhead" evidence="3">
    <location>
        <begin position="22"/>
        <end position="131"/>
    </location>
</feature>
<evidence type="ECO:0000313" key="4">
    <source>
        <dbReference type="EMBL" id="NGO72944.1"/>
    </source>
</evidence>
<sequence>MARWEEPVGAALDRIEGPDKVTGRAVYSGDVRLPRMTHAVMVTSTESAARIRRIDTRAARAADGVVAVLTHRDRPEWKGEPPVPFAAEPRLPLQDDRVLHAGQCVALVVAESLEQARYGASRVRVEYAKRKPVPTLDAALPDAFVPKDSPYLVLGDPESLRGEPEEELRKAAVRITGRYRTATVSNAPMEPSSTLAEWKGGELTLYDSSQGVFRHRPAVAAVFGLEEKQVRMVSSLLGGGFGNKAFVWAHTLLAPLAARAVGRPVRLTIDRKQVFTGTGNMPETRQTLRLGADRRGRLRAITHESANTTSFVVDRHETTAHCMRAMYAVPHLRTTTKVARVNTGTATSMRTPGDNPGMFALESAMDELAYATGVDPVELRRRNYADADPESRKPWAGNRLLECYKLGAKVFGWDRREARPRSMRDGDDLVGWGMASAIRVEHALGARATVEIRRDGTAEVRTGTVEIGGGTLTTLAQVAASGIGVAPAKVRMRAGDTDLPAAAQTFGSRNSGSNGSAVHLAARDARRTAVRLAVADRASPLHGEDEKDIEAADGRLFVRDEPKRGETYEALLARQDRRSVVGEGEFTPDEDLPFARSTFGAHFTEVRIDRDLPRVRVTRHVGVFDCGLVLNAKTARNQAQGGIIYALGAALMERLVFDPVSGRMVNPALTDYHVPVHADIGSIDARFVGRAEPDVNPLGAKGLGEVCAVGVAPAVANAVYHATGRRVRELPLTPEKLLPDDGD</sequence>
<dbReference type="AlphaFoldDB" id="A0A6G4X870"/>
<dbReference type="SMART" id="SM01008">
    <property type="entry name" value="Ald_Xan_dh_C"/>
    <property type="match status" value="1"/>
</dbReference>
<dbReference type="InterPro" id="IPR037165">
    <property type="entry name" value="AldOxase/xan_DH_Mopterin-bd_sf"/>
</dbReference>
<dbReference type="InterPro" id="IPR000674">
    <property type="entry name" value="Ald_Oxase/Xan_DH_a/b"/>
</dbReference>
<evidence type="ECO:0000256" key="1">
    <source>
        <dbReference type="ARBA" id="ARBA00022505"/>
    </source>
</evidence>
<organism evidence="4 5">
    <name type="scientific">Streptomyces boncukensis</name>
    <dbReference type="NCBI Taxonomy" id="2711219"/>
    <lineage>
        <taxon>Bacteria</taxon>
        <taxon>Bacillati</taxon>
        <taxon>Actinomycetota</taxon>
        <taxon>Actinomycetes</taxon>
        <taxon>Kitasatosporales</taxon>
        <taxon>Streptomycetaceae</taxon>
        <taxon>Streptomyces</taxon>
    </lineage>
</organism>
<evidence type="ECO:0000259" key="3">
    <source>
        <dbReference type="SMART" id="SM01008"/>
    </source>
</evidence>
<dbReference type="Pfam" id="PF20256">
    <property type="entry name" value="MoCoBD_2"/>
    <property type="match status" value="1"/>
</dbReference>
<dbReference type="InterPro" id="IPR046867">
    <property type="entry name" value="AldOxase/xan_DH_MoCoBD2"/>
</dbReference>
<dbReference type="Gene3D" id="3.30.365.10">
    <property type="entry name" value="Aldehyde oxidase/xanthine dehydrogenase, molybdopterin binding domain"/>
    <property type="match status" value="4"/>
</dbReference>
<proteinExistence type="predicted"/>
<keyword evidence="5" id="KW-1185">Reference proteome</keyword>
<dbReference type="Gene3D" id="3.90.1170.50">
    <property type="entry name" value="Aldehyde oxidase/xanthine dehydrogenase, a/b hammerhead"/>
    <property type="match status" value="1"/>
</dbReference>
<dbReference type="InterPro" id="IPR036856">
    <property type="entry name" value="Ald_Oxase/Xan_DH_a/b_sf"/>
</dbReference>
<keyword evidence="1" id="KW-0500">Molybdenum</keyword>
<evidence type="ECO:0000256" key="2">
    <source>
        <dbReference type="ARBA" id="ARBA00023002"/>
    </source>
</evidence>
<gene>
    <name evidence="4" type="ORF">G5C65_32310</name>
</gene>
<dbReference type="Proteomes" id="UP000477722">
    <property type="component" value="Unassembled WGS sequence"/>
</dbReference>
<dbReference type="InterPro" id="IPR008274">
    <property type="entry name" value="AldOxase/xan_DH_MoCoBD1"/>
</dbReference>
<comment type="caution">
    <text evidence="4">The sequence shown here is derived from an EMBL/GenBank/DDBJ whole genome shotgun (WGS) entry which is preliminary data.</text>
</comment>
<dbReference type="EMBL" id="JAAKZZ010000577">
    <property type="protein sequence ID" value="NGO72944.1"/>
    <property type="molecule type" value="Genomic_DNA"/>
</dbReference>
<keyword evidence="2" id="KW-0560">Oxidoreductase</keyword>
<dbReference type="RefSeq" id="WP_165302602.1">
    <property type="nucleotide sequence ID" value="NZ_JAAKZZ010000577.1"/>
</dbReference>
<accession>A0A6G4X870</accession>
<reference evidence="4 5" key="1">
    <citation type="submission" date="2020-02" db="EMBL/GenBank/DDBJ databases">
        <title>Whole-genome analyses of novel actinobacteria.</title>
        <authorList>
            <person name="Sahin N."/>
            <person name="Tatar D."/>
        </authorList>
    </citation>
    <scope>NUCLEOTIDE SEQUENCE [LARGE SCALE GENOMIC DNA]</scope>
    <source>
        <strain evidence="4 5">SB3404</strain>
    </source>
</reference>
<dbReference type="GO" id="GO:0005506">
    <property type="term" value="F:iron ion binding"/>
    <property type="evidence" value="ECO:0007669"/>
    <property type="project" value="InterPro"/>
</dbReference>
<dbReference type="SUPFAM" id="SSF56003">
    <property type="entry name" value="Molybdenum cofactor-binding domain"/>
    <property type="match status" value="1"/>
</dbReference>
<dbReference type="Pfam" id="PF01315">
    <property type="entry name" value="Ald_Xan_dh_C"/>
    <property type="match status" value="1"/>
</dbReference>
<name>A0A6G4X870_9ACTN</name>
<dbReference type="PANTHER" id="PTHR11908">
    <property type="entry name" value="XANTHINE DEHYDROGENASE"/>
    <property type="match status" value="1"/>
</dbReference>
<protein>
    <submittedName>
        <fullName evidence="4">Xanthine dehydrogenase family protein molybdopterin-binding subunit</fullName>
    </submittedName>
</protein>
<dbReference type="InterPro" id="IPR016208">
    <property type="entry name" value="Ald_Oxase/xanthine_DH-like"/>
</dbReference>
<dbReference type="SUPFAM" id="SSF54665">
    <property type="entry name" value="CO dehydrogenase molybdoprotein N-domain-like"/>
    <property type="match status" value="1"/>
</dbReference>